<keyword evidence="3" id="KW-0238">DNA-binding</keyword>
<dbReference type="Pfam" id="PF22483">
    <property type="entry name" value="Mu-transpos_C_2"/>
    <property type="match status" value="1"/>
</dbReference>
<evidence type="ECO:0000313" key="8">
    <source>
        <dbReference type="Proteomes" id="UP000298484"/>
    </source>
</evidence>
<dbReference type="InterPro" id="IPR036397">
    <property type="entry name" value="RNaseH_sf"/>
</dbReference>
<dbReference type="OrthoDB" id="92877at2"/>
<dbReference type="Gene3D" id="3.30.420.10">
    <property type="entry name" value="Ribonuclease H-like superfamily/Ribonuclease H"/>
    <property type="match status" value="1"/>
</dbReference>
<dbReference type="Proteomes" id="UP000298484">
    <property type="component" value="Unassembled WGS sequence"/>
</dbReference>
<keyword evidence="2" id="KW-0815">Transposition</keyword>
<dbReference type="GO" id="GO:0032196">
    <property type="term" value="P:transposition"/>
    <property type="evidence" value="ECO:0007669"/>
    <property type="project" value="UniProtKB-KW"/>
</dbReference>
<comment type="similarity">
    <text evidence="1">Belongs to the transposase IS21/IS408/IS1162 family.</text>
</comment>
<evidence type="ECO:0000313" key="7">
    <source>
        <dbReference type="EMBL" id="TFJ90239.1"/>
    </source>
</evidence>
<dbReference type="GO" id="GO:0015074">
    <property type="term" value="P:DNA integration"/>
    <property type="evidence" value="ECO:0007669"/>
    <property type="project" value="InterPro"/>
</dbReference>
<accession>A0A4Y9A7P9</accession>
<feature type="domain" description="HTH IS21-type" evidence="5">
    <location>
        <begin position="12"/>
        <end position="75"/>
    </location>
</feature>
<proteinExistence type="inferred from homology"/>
<dbReference type="NCBIfam" id="NF033546">
    <property type="entry name" value="transpos_IS21"/>
    <property type="match status" value="1"/>
</dbReference>
<protein>
    <submittedName>
        <fullName evidence="7">IS21 family transposase</fullName>
    </submittedName>
</protein>
<evidence type="ECO:0000256" key="1">
    <source>
        <dbReference type="ARBA" id="ARBA00009277"/>
    </source>
</evidence>
<dbReference type="InterPro" id="IPR017894">
    <property type="entry name" value="HTH_IS21_transposase_type"/>
</dbReference>
<sequence>MGRNERMLAMAQVDYINFLREVEGLSVNSLAKRLGINWRTAKKYADQEDWSPEVKKRIKRYPMLGPYLDIIEAWLTEDLSRKRKQRHTNIRIYQRLRDECGYSGGVRTVTGYVSKRKKELAQEQKTYTELIHPGGEAQVDFGTTDVIYEGAWLQVKYLVMSFPYSNAAYLVVLPRENLTCFLEGLKQLFAQAGGIPRKLWFDNLSAAVATIKGHGERDLTDMFHRFKLHYRFEAVFCNPGAGHEKGHVENKVGTSRRNWFVPIPVMTSWKQINQQMKHKAEKAMEQEHYKHKQPIRSLWEEERTKLLELPRDPFEVVQLETAKLDKYGKVHIDQERLSVPGGGAQQLVSLKVYWDRVEVMNEAHEAIAVLPRPFSLKQQDIDWIQELEQVKNKPRAIPYTMVYSALPETLRRYLDVDLPHRRKRMKNLLQWLNDGYRTEQVAEAVSHISSDFWDEAGVIYQELYRTIYPKTAGYLEDLEESYTPSSVRDYEPELGAYDNLIEMGWS</sequence>
<evidence type="ECO:0000259" key="5">
    <source>
        <dbReference type="PROSITE" id="PS50531"/>
    </source>
</evidence>
<name>A0A4Y9A7P9_9BACI</name>
<dbReference type="PANTHER" id="PTHR35004">
    <property type="entry name" value="TRANSPOSASE RV3428C-RELATED"/>
    <property type="match status" value="1"/>
</dbReference>
<dbReference type="GO" id="GO:0003677">
    <property type="term" value="F:DNA binding"/>
    <property type="evidence" value="ECO:0007669"/>
    <property type="project" value="UniProtKB-KW"/>
</dbReference>
<evidence type="ECO:0000256" key="4">
    <source>
        <dbReference type="ARBA" id="ARBA00023172"/>
    </source>
</evidence>
<dbReference type="AlphaFoldDB" id="A0A4Y9A7P9"/>
<dbReference type="PROSITE" id="PS50994">
    <property type="entry name" value="INTEGRASE"/>
    <property type="match status" value="1"/>
</dbReference>
<evidence type="ECO:0000256" key="3">
    <source>
        <dbReference type="ARBA" id="ARBA00023125"/>
    </source>
</evidence>
<dbReference type="InterPro" id="IPR054353">
    <property type="entry name" value="IstA-like_C"/>
</dbReference>
<evidence type="ECO:0000259" key="6">
    <source>
        <dbReference type="PROSITE" id="PS50994"/>
    </source>
</evidence>
<dbReference type="PANTHER" id="PTHR35004:SF7">
    <property type="entry name" value="INTEGRASE PROTEIN"/>
    <property type="match status" value="1"/>
</dbReference>
<reference evidence="7 8" key="1">
    <citation type="submission" date="2019-03" db="EMBL/GenBank/DDBJ databases">
        <title>Genome sequence of Lentibacillus salicampi ATCC BAA-719.</title>
        <authorList>
            <person name="Maclea K.S."/>
            <person name="Simoes Junior M."/>
        </authorList>
    </citation>
    <scope>NUCLEOTIDE SEQUENCE [LARGE SCALE GENOMIC DNA]</scope>
    <source>
        <strain evidence="7 8">ATCC BAA-719</strain>
    </source>
</reference>
<keyword evidence="4" id="KW-0233">DNA recombination</keyword>
<organism evidence="7 8">
    <name type="scientific">Lentibacillus salicampi</name>
    <dbReference type="NCBI Taxonomy" id="175306"/>
    <lineage>
        <taxon>Bacteria</taxon>
        <taxon>Bacillati</taxon>
        <taxon>Bacillota</taxon>
        <taxon>Bacilli</taxon>
        <taxon>Bacillales</taxon>
        <taxon>Bacillaceae</taxon>
        <taxon>Lentibacillus</taxon>
    </lineage>
</organism>
<dbReference type="GO" id="GO:0006310">
    <property type="term" value="P:DNA recombination"/>
    <property type="evidence" value="ECO:0007669"/>
    <property type="project" value="UniProtKB-KW"/>
</dbReference>
<gene>
    <name evidence="7" type="ORF">E4U82_19395</name>
</gene>
<dbReference type="InterPro" id="IPR001584">
    <property type="entry name" value="Integrase_cat-core"/>
</dbReference>
<evidence type="ECO:0000256" key="2">
    <source>
        <dbReference type="ARBA" id="ARBA00022578"/>
    </source>
</evidence>
<keyword evidence="8" id="KW-1185">Reference proteome</keyword>
<dbReference type="PROSITE" id="PS50531">
    <property type="entry name" value="HTH_IS21"/>
    <property type="match status" value="1"/>
</dbReference>
<comment type="caution">
    <text evidence="7">The sequence shown here is derived from an EMBL/GenBank/DDBJ whole genome shotgun (WGS) entry which is preliminary data.</text>
</comment>
<dbReference type="EMBL" id="SRHY01000091">
    <property type="protein sequence ID" value="TFJ90239.1"/>
    <property type="molecule type" value="Genomic_DNA"/>
</dbReference>
<feature type="domain" description="Integrase catalytic" evidence="6">
    <location>
        <begin position="129"/>
        <end position="254"/>
    </location>
</feature>